<sequence>MTPSSITFLTVAVVVAIALIWVLRSGRIREKYVGLWIIIGLATIVLALWPGLLTGLTGLLGFVLPANLLFFVAILLLMGVCLHLSYEASKLEEETRMLAEEITLLNARLDKLQGRLEETDQP</sequence>
<accession>A0A6G7Y4A9</accession>
<feature type="transmembrane region" description="Helical" evidence="1">
    <location>
        <begin position="6"/>
        <end position="23"/>
    </location>
</feature>
<dbReference type="InterPro" id="IPR019277">
    <property type="entry name" value="DUF2304"/>
</dbReference>
<feature type="transmembrane region" description="Helical" evidence="1">
    <location>
        <begin position="35"/>
        <end position="62"/>
    </location>
</feature>
<evidence type="ECO:0000256" key="1">
    <source>
        <dbReference type="SAM" id="Phobius"/>
    </source>
</evidence>
<gene>
    <name evidence="2" type="ORF">G7070_04855</name>
</gene>
<keyword evidence="1" id="KW-0812">Transmembrane</keyword>
<keyword evidence="1" id="KW-1133">Transmembrane helix</keyword>
<keyword evidence="1" id="KW-0472">Membrane</keyword>
<dbReference type="KEGG" id="prv:G7070_04855"/>
<reference evidence="2 3" key="1">
    <citation type="submission" date="2020-03" db="EMBL/GenBank/DDBJ databases">
        <title>Propioniciclava sp. nov., isolated from Hydrophilus acuminatus.</title>
        <authorList>
            <person name="Hyun D.-W."/>
            <person name="Bae J.-W."/>
        </authorList>
    </citation>
    <scope>NUCLEOTIDE SEQUENCE [LARGE SCALE GENOMIC DNA]</scope>
    <source>
        <strain evidence="2 3">HDW11</strain>
    </source>
</reference>
<dbReference type="Proteomes" id="UP000501058">
    <property type="component" value="Chromosome"/>
</dbReference>
<dbReference type="Pfam" id="PF10066">
    <property type="entry name" value="DUF2304"/>
    <property type="match status" value="1"/>
</dbReference>
<dbReference type="AlphaFoldDB" id="A0A6G7Y4A9"/>
<keyword evidence="3" id="KW-1185">Reference proteome</keyword>
<protein>
    <submittedName>
        <fullName evidence="2">DUF2304 domain-containing protein</fullName>
    </submittedName>
</protein>
<dbReference type="RefSeq" id="WP_166232402.1">
    <property type="nucleotide sequence ID" value="NZ_CP049865.1"/>
</dbReference>
<name>A0A6G7Y4A9_9ACTN</name>
<feature type="transmembrane region" description="Helical" evidence="1">
    <location>
        <begin position="68"/>
        <end position="86"/>
    </location>
</feature>
<proteinExistence type="predicted"/>
<evidence type="ECO:0000313" key="3">
    <source>
        <dbReference type="Proteomes" id="UP000501058"/>
    </source>
</evidence>
<dbReference type="EMBL" id="CP049865">
    <property type="protein sequence ID" value="QIK71724.1"/>
    <property type="molecule type" value="Genomic_DNA"/>
</dbReference>
<organism evidence="2 3">
    <name type="scientific">Propioniciclava coleopterorum</name>
    <dbReference type="NCBI Taxonomy" id="2714937"/>
    <lineage>
        <taxon>Bacteria</taxon>
        <taxon>Bacillati</taxon>
        <taxon>Actinomycetota</taxon>
        <taxon>Actinomycetes</taxon>
        <taxon>Propionibacteriales</taxon>
        <taxon>Propionibacteriaceae</taxon>
        <taxon>Propioniciclava</taxon>
    </lineage>
</organism>
<evidence type="ECO:0000313" key="2">
    <source>
        <dbReference type="EMBL" id="QIK71724.1"/>
    </source>
</evidence>